<dbReference type="AlphaFoldDB" id="A0A7N2MA35"/>
<dbReference type="PANTHER" id="PTHR47074">
    <property type="entry name" value="BNAC02G40300D PROTEIN"/>
    <property type="match status" value="1"/>
</dbReference>
<protein>
    <recommendedName>
        <fullName evidence="1">RNase H type-1 domain-containing protein</fullName>
    </recommendedName>
</protein>
<reference evidence="2 3" key="1">
    <citation type="journal article" date="2016" name="G3 (Bethesda)">
        <title>First Draft Assembly and Annotation of the Genome of a California Endemic Oak Quercus lobata Nee (Fagaceae).</title>
        <authorList>
            <person name="Sork V.L."/>
            <person name="Fitz-Gibbon S.T."/>
            <person name="Puiu D."/>
            <person name="Crepeau M."/>
            <person name="Gugger P.F."/>
            <person name="Sherman R."/>
            <person name="Stevens K."/>
            <person name="Langley C.H."/>
            <person name="Pellegrini M."/>
            <person name="Salzberg S.L."/>
        </authorList>
    </citation>
    <scope>NUCLEOTIDE SEQUENCE [LARGE SCALE GENOMIC DNA]</scope>
    <source>
        <strain evidence="2 3">cv. SW786</strain>
    </source>
</reference>
<dbReference type="Pfam" id="PF13456">
    <property type="entry name" value="RVT_3"/>
    <property type="match status" value="1"/>
</dbReference>
<accession>A0A7N2MA35</accession>
<dbReference type="EnsemblPlants" id="QL08p009975:mrna">
    <property type="protein sequence ID" value="QL08p009975:mrna"/>
    <property type="gene ID" value="QL08p009975"/>
</dbReference>
<dbReference type="GO" id="GO:0003676">
    <property type="term" value="F:nucleic acid binding"/>
    <property type="evidence" value="ECO:0007669"/>
    <property type="project" value="InterPro"/>
</dbReference>
<dbReference type="PANTHER" id="PTHR47074:SF48">
    <property type="entry name" value="POLYNUCLEOTIDYL TRANSFERASE, RIBONUCLEASE H-LIKE SUPERFAMILY PROTEIN"/>
    <property type="match status" value="1"/>
</dbReference>
<evidence type="ECO:0000259" key="1">
    <source>
        <dbReference type="Pfam" id="PF13456"/>
    </source>
</evidence>
<dbReference type="Gramene" id="QL08p009975:mrna">
    <property type="protein sequence ID" value="QL08p009975:mrna"/>
    <property type="gene ID" value="QL08p009975"/>
</dbReference>
<evidence type="ECO:0000313" key="2">
    <source>
        <dbReference type="EnsemblPlants" id="QL08p009975:mrna"/>
    </source>
</evidence>
<proteinExistence type="predicted"/>
<feature type="domain" description="RNase H type-1" evidence="1">
    <location>
        <begin position="205"/>
        <end position="264"/>
    </location>
</feature>
<organism evidence="2 3">
    <name type="scientific">Quercus lobata</name>
    <name type="common">Valley oak</name>
    <dbReference type="NCBI Taxonomy" id="97700"/>
    <lineage>
        <taxon>Eukaryota</taxon>
        <taxon>Viridiplantae</taxon>
        <taxon>Streptophyta</taxon>
        <taxon>Embryophyta</taxon>
        <taxon>Tracheophyta</taxon>
        <taxon>Spermatophyta</taxon>
        <taxon>Magnoliopsida</taxon>
        <taxon>eudicotyledons</taxon>
        <taxon>Gunneridae</taxon>
        <taxon>Pentapetalae</taxon>
        <taxon>rosids</taxon>
        <taxon>fabids</taxon>
        <taxon>Fagales</taxon>
        <taxon>Fagaceae</taxon>
        <taxon>Quercus</taxon>
    </lineage>
</organism>
<keyword evidence="3" id="KW-1185">Reference proteome</keyword>
<dbReference type="InterPro" id="IPR052929">
    <property type="entry name" value="RNase_H-like_EbsB-rel"/>
</dbReference>
<dbReference type="InterPro" id="IPR002156">
    <property type="entry name" value="RNaseH_domain"/>
</dbReference>
<sequence length="264" mass="28541">MLKLCASGAAPLLHCCPALISSDASSSIEQRALVLTVCLQPRVPISFLFHVILLIVQVPYHWSFKGSSGDDCGSLECQTKSSTSPGVRATILCQQWPTFIIDTSLRLKSAVHAKPNPKIPYTLYGHARSWTPFGVHYPGSFTLPMPICQISKISLTDSCNLGMTIGPRSSSSLEFLNSLDPTPTTTVTSLSQQWCPLDAQKFKANFDAAILKSCNRAGLGIIIRDWCGEAIGALSMPVPLAQIVVELEAFACRQAMKFAVELGL</sequence>
<dbReference type="Proteomes" id="UP000594261">
    <property type="component" value="Chromosome 8"/>
</dbReference>
<name>A0A7N2MA35_QUELO</name>
<evidence type="ECO:0000313" key="3">
    <source>
        <dbReference type="Proteomes" id="UP000594261"/>
    </source>
</evidence>
<dbReference type="EMBL" id="LRBV02000008">
    <property type="status" value="NOT_ANNOTATED_CDS"/>
    <property type="molecule type" value="Genomic_DNA"/>
</dbReference>
<dbReference type="GO" id="GO:0004523">
    <property type="term" value="F:RNA-DNA hybrid ribonuclease activity"/>
    <property type="evidence" value="ECO:0007669"/>
    <property type="project" value="InterPro"/>
</dbReference>
<reference evidence="2" key="2">
    <citation type="submission" date="2021-01" db="UniProtKB">
        <authorList>
            <consortium name="EnsemblPlants"/>
        </authorList>
    </citation>
    <scope>IDENTIFICATION</scope>
</reference>
<dbReference type="InParanoid" id="A0A7N2MA35"/>